<name>A0A1H5GJN5_9PSED</name>
<sequence length="74" mass="7726">MSAVASPGDFQFARESAKIAGRLSKGFRDASQMKGAWESGKFPQLLAEAHVDAIANVKVIGAIAKACDKISSMG</sequence>
<protein>
    <submittedName>
        <fullName evidence="1">Uncharacterized protein</fullName>
    </submittedName>
</protein>
<keyword evidence="2" id="KW-1185">Reference proteome</keyword>
<dbReference type="Proteomes" id="UP000182179">
    <property type="component" value="Unassembled WGS sequence"/>
</dbReference>
<gene>
    <name evidence="1" type="ORF">SAMN04515675_4211</name>
</gene>
<comment type="caution">
    <text evidence="1">The sequence shown here is derived from an EMBL/GenBank/DDBJ whole genome shotgun (WGS) entry which is preliminary data.</text>
</comment>
<evidence type="ECO:0000313" key="1">
    <source>
        <dbReference type="EMBL" id="SEE15840.1"/>
    </source>
</evidence>
<accession>A0A1H5GJN5</accession>
<dbReference type="EMBL" id="FNTS01000002">
    <property type="protein sequence ID" value="SEE15840.1"/>
    <property type="molecule type" value="Genomic_DNA"/>
</dbReference>
<reference evidence="1 2" key="1">
    <citation type="submission" date="2016-10" db="EMBL/GenBank/DDBJ databases">
        <authorList>
            <person name="Varghese N."/>
            <person name="Submissions S."/>
        </authorList>
    </citation>
    <scope>NUCLEOTIDE SEQUENCE [LARGE SCALE GENOMIC DNA]</scope>
    <source>
        <strain evidence="1 2">BS2773</strain>
    </source>
</reference>
<proteinExistence type="predicted"/>
<organism evidence="1 2">
    <name type="scientific">Pseudomonas costantinii</name>
    <dbReference type="NCBI Taxonomy" id="168469"/>
    <lineage>
        <taxon>Bacteria</taxon>
        <taxon>Pseudomonadati</taxon>
        <taxon>Pseudomonadota</taxon>
        <taxon>Gammaproteobacteria</taxon>
        <taxon>Pseudomonadales</taxon>
        <taxon>Pseudomonadaceae</taxon>
        <taxon>Pseudomonas</taxon>
    </lineage>
</organism>
<evidence type="ECO:0000313" key="2">
    <source>
        <dbReference type="Proteomes" id="UP000182179"/>
    </source>
</evidence>